<evidence type="ECO:0000256" key="4">
    <source>
        <dbReference type="ARBA" id="ARBA00023163"/>
    </source>
</evidence>
<gene>
    <name evidence="9" type="ORF">LY89DRAFT_786759</name>
</gene>
<evidence type="ECO:0000256" key="1">
    <source>
        <dbReference type="ARBA" id="ARBA00004123"/>
    </source>
</evidence>
<dbReference type="SUPFAM" id="SSF50249">
    <property type="entry name" value="Nucleic acid-binding proteins"/>
    <property type="match status" value="1"/>
</dbReference>
<dbReference type="InterPro" id="IPR013238">
    <property type="entry name" value="RNA_pol_III_Rbc25"/>
</dbReference>
<dbReference type="STRING" id="149040.A0A194WT24"/>
<dbReference type="FunFam" id="2.40.50.140:FF:000221">
    <property type="entry name" value="DNA-directed RNA polymerase III subunit"/>
    <property type="match status" value="1"/>
</dbReference>
<keyword evidence="5 6" id="KW-0539">Nucleus</keyword>
<evidence type="ECO:0000313" key="9">
    <source>
        <dbReference type="EMBL" id="KUJ11108.1"/>
    </source>
</evidence>
<dbReference type="Gene3D" id="2.40.50.140">
    <property type="entry name" value="Nucleic acid-binding proteins"/>
    <property type="match status" value="1"/>
</dbReference>
<dbReference type="RefSeq" id="XP_018065463.1">
    <property type="nucleotide sequence ID" value="XM_018223018.1"/>
</dbReference>
<dbReference type="Pfam" id="PF08292">
    <property type="entry name" value="RNA_pol_Rbc25"/>
    <property type="match status" value="1"/>
</dbReference>
<evidence type="ECO:0000256" key="3">
    <source>
        <dbReference type="ARBA" id="ARBA00022478"/>
    </source>
</evidence>
<dbReference type="FunFam" id="3.30.1490.120:FF:000001">
    <property type="entry name" value="DNA-directed RNA polymerase II subunit RPB7"/>
    <property type="match status" value="1"/>
</dbReference>
<dbReference type="Gene3D" id="3.30.1490.120">
    <property type="entry name" value="RNA polymerase Rpb7-like, N-terminal domain"/>
    <property type="match status" value="1"/>
</dbReference>
<dbReference type="InterPro" id="IPR012340">
    <property type="entry name" value="NA-bd_OB-fold"/>
</dbReference>
<dbReference type="GO" id="GO:0000785">
    <property type="term" value="C:chromatin"/>
    <property type="evidence" value="ECO:0007669"/>
    <property type="project" value="EnsemblFungi"/>
</dbReference>
<dbReference type="InterPro" id="IPR005576">
    <property type="entry name" value="Rpb7-like_N"/>
</dbReference>
<evidence type="ECO:0000256" key="2">
    <source>
        <dbReference type="ARBA" id="ARBA00009307"/>
    </source>
</evidence>
<evidence type="ECO:0000259" key="8">
    <source>
        <dbReference type="Pfam" id="PF08292"/>
    </source>
</evidence>
<dbReference type="GeneID" id="28832744"/>
<accession>A0A194WT24</accession>
<name>A0A194WT24_MOLSC</name>
<dbReference type="OrthoDB" id="10256606at2759"/>
<comment type="subcellular location">
    <subcellularLocation>
        <location evidence="1 6">Nucleus</location>
    </subcellularLocation>
</comment>
<dbReference type="EMBL" id="KQ947427">
    <property type="protein sequence ID" value="KUJ11108.1"/>
    <property type="molecule type" value="Genomic_DNA"/>
</dbReference>
<dbReference type="InterPro" id="IPR036898">
    <property type="entry name" value="RNA_pol_Rpb7-like_N_sf"/>
</dbReference>
<dbReference type="InterPro" id="IPR045113">
    <property type="entry name" value="Rpb7-like"/>
</dbReference>
<dbReference type="AlphaFoldDB" id="A0A194WT24"/>
<dbReference type="GO" id="GO:0006384">
    <property type="term" value="P:transcription initiation at RNA polymerase III promoter"/>
    <property type="evidence" value="ECO:0007669"/>
    <property type="project" value="EnsemblFungi"/>
</dbReference>
<dbReference type="GO" id="GO:0003899">
    <property type="term" value="F:DNA-directed RNA polymerase activity"/>
    <property type="evidence" value="ECO:0007669"/>
    <property type="project" value="EnsemblFungi"/>
</dbReference>
<evidence type="ECO:0000313" key="10">
    <source>
        <dbReference type="Proteomes" id="UP000070700"/>
    </source>
</evidence>
<comment type="function">
    <text evidence="6">DNA-dependent RNA polymerase which catalyzes the transcription of DNA into RNA using the four ribonucleoside triphosphates as substrates.</text>
</comment>
<dbReference type="GO" id="GO:0006386">
    <property type="term" value="P:termination of RNA polymerase III transcription"/>
    <property type="evidence" value="ECO:0007669"/>
    <property type="project" value="EnsemblFungi"/>
</dbReference>
<sequence>MFILTKIADLVQIIPEDFGKDPAQAIEDNINTKYANKVIQKIGLCICLYDLLSASEGLIGHGSGVVNVNVEFRLVVFRPFKHEVMTGRISSATTTGIRIRTPFFDDIFVPASKLPEGSRFEVSEGLYVWETEGQSLFFDTQETVRFRIEDEVWHDQIPIGPRDKEDAGVVKSSPYQLIATMEDAGLGPCLWWDGDDGEGDEMES</sequence>
<dbReference type="Proteomes" id="UP000070700">
    <property type="component" value="Unassembled WGS sequence"/>
</dbReference>
<dbReference type="InParanoid" id="A0A194WT24"/>
<dbReference type="Pfam" id="PF03876">
    <property type="entry name" value="SHS2_Rpb7-N"/>
    <property type="match status" value="1"/>
</dbReference>
<dbReference type="GO" id="GO:0005666">
    <property type="term" value="C:RNA polymerase III complex"/>
    <property type="evidence" value="ECO:0007669"/>
    <property type="project" value="EnsemblFungi"/>
</dbReference>
<protein>
    <recommendedName>
        <fullName evidence="6">DNA-directed RNA polymerase subunit</fullName>
    </recommendedName>
</protein>
<organism evidence="9 10">
    <name type="scientific">Mollisia scopiformis</name>
    <name type="common">Conifer needle endophyte fungus</name>
    <name type="synonym">Phialocephala scopiformis</name>
    <dbReference type="NCBI Taxonomy" id="149040"/>
    <lineage>
        <taxon>Eukaryota</taxon>
        <taxon>Fungi</taxon>
        <taxon>Dikarya</taxon>
        <taxon>Ascomycota</taxon>
        <taxon>Pezizomycotina</taxon>
        <taxon>Leotiomycetes</taxon>
        <taxon>Helotiales</taxon>
        <taxon>Mollisiaceae</taxon>
        <taxon>Mollisia</taxon>
    </lineage>
</organism>
<dbReference type="KEGG" id="psco:LY89DRAFT_786759"/>
<dbReference type="PANTHER" id="PTHR12709">
    <property type="entry name" value="DNA-DIRECTED RNA POLYMERASE II, III"/>
    <property type="match status" value="1"/>
</dbReference>
<dbReference type="GO" id="GO:0042797">
    <property type="term" value="P:tRNA transcription by RNA polymerase III"/>
    <property type="evidence" value="ECO:0007669"/>
    <property type="project" value="EnsemblFungi"/>
</dbReference>
<keyword evidence="3 6" id="KW-0240">DNA-directed RNA polymerase</keyword>
<dbReference type="CDD" id="cd04330">
    <property type="entry name" value="RNAP_III_Rpc25_N"/>
    <property type="match status" value="1"/>
</dbReference>
<keyword evidence="4 6" id="KW-0804">Transcription</keyword>
<dbReference type="FunCoup" id="A0A194WT24">
    <property type="interactions" value="764"/>
</dbReference>
<proteinExistence type="inferred from homology"/>
<evidence type="ECO:0000256" key="5">
    <source>
        <dbReference type="ARBA" id="ARBA00023242"/>
    </source>
</evidence>
<feature type="domain" description="RNA polymerase III subunit Rpc25" evidence="8">
    <location>
        <begin position="83"/>
        <end position="192"/>
    </location>
</feature>
<evidence type="ECO:0000256" key="6">
    <source>
        <dbReference type="RuleBase" id="RU369086"/>
    </source>
</evidence>
<evidence type="ECO:0000259" key="7">
    <source>
        <dbReference type="Pfam" id="PF03876"/>
    </source>
</evidence>
<dbReference type="SUPFAM" id="SSF88798">
    <property type="entry name" value="N-terminal, heterodimerisation domain of RBP7 (RpoE)"/>
    <property type="match status" value="1"/>
</dbReference>
<reference evidence="9 10" key="1">
    <citation type="submission" date="2015-10" db="EMBL/GenBank/DDBJ databases">
        <title>Full genome of DAOMC 229536 Phialocephala scopiformis, a fungal endophyte of spruce producing the potent anti-insectan compound rugulosin.</title>
        <authorList>
            <consortium name="DOE Joint Genome Institute"/>
            <person name="Walker A.K."/>
            <person name="Frasz S.L."/>
            <person name="Seifert K.A."/>
            <person name="Miller J.D."/>
            <person name="Mondo S.J."/>
            <person name="Labutti K."/>
            <person name="Lipzen A."/>
            <person name="Dockter R."/>
            <person name="Kennedy M."/>
            <person name="Grigoriev I.V."/>
            <person name="Spatafora J.W."/>
        </authorList>
    </citation>
    <scope>NUCLEOTIDE SEQUENCE [LARGE SCALE GENOMIC DNA]</scope>
    <source>
        <strain evidence="9 10">CBS 120377</strain>
    </source>
</reference>
<keyword evidence="10" id="KW-1185">Reference proteome</keyword>
<dbReference type="PANTHER" id="PTHR12709:SF1">
    <property type="entry name" value="DNA-DIRECTED RNA POLYMERASE III SUBUNIT RPC8"/>
    <property type="match status" value="1"/>
</dbReference>
<feature type="domain" description="RNA polymerase Rpb7-like N-terminal" evidence="7">
    <location>
        <begin position="9"/>
        <end position="64"/>
    </location>
</feature>
<comment type="similarity">
    <text evidence="2">Belongs to the eukaryotic RPB7/RPC8 RNA polymerase subunit family.</text>
</comment>